<dbReference type="PROSITE" id="PS50297">
    <property type="entry name" value="ANK_REP_REGION"/>
    <property type="match status" value="2"/>
</dbReference>
<accession>A0AAF0FAL2</accession>
<dbReference type="InterPro" id="IPR002110">
    <property type="entry name" value="Ankyrin_rpt"/>
</dbReference>
<sequence>MADDTRNVVGRQLIAAARSDNVDLFNSVVNAQPAVEYDINFTDGLGNTALHYAVENLSGQVFDLILDEEVDVDARNHVNGDTPLHLACQIKNEQARNYFVQELLEAGVPTDTRNRAGLRPVDSITGASAESELGKNCIEMLTMSQAEAQLDKADIAYDDDDIADDGDSDIEN</sequence>
<keyword evidence="5" id="KW-1185">Reference proteome</keyword>
<dbReference type="PANTHER" id="PTHR24198:SF165">
    <property type="entry name" value="ANKYRIN REPEAT-CONTAINING PROTEIN-RELATED"/>
    <property type="match status" value="1"/>
</dbReference>
<gene>
    <name evidence="4" type="ORF">MPSI1_001615</name>
</gene>
<evidence type="ECO:0000313" key="4">
    <source>
        <dbReference type="EMBL" id="WFD42964.1"/>
    </source>
</evidence>
<dbReference type="Gene3D" id="1.25.40.20">
    <property type="entry name" value="Ankyrin repeat-containing domain"/>
    <property type="match status" value="1"/>
</dbReference>
<dbReference type="InterPro" id="IPR036770">
    <property type="entry name" value="Ankyrin_rpt-contain_sf"/>
</dbReference>
<dbReference type="Proteomes" id="UP001214628">
    <property type="component" value="Chromosome 2"/>
</dbReference>
<name>A0AAF0FAL2_9BASI</name>
<dbReference type="AlphaFoldDB" id="A0AAF0FAL2"/>
<dbReference type="PROSITE" id="PS50088">
    <property type="entry name" value="ANK_REPEAT"/>
    <property type="match status" value="2"/>
</dbReference>
<keyword evidence="2 3" id="KW-0040">ANK repeat</keyword>
<keyword evidence="1" id="KW-0677">Repeat</keyword>
<evidence type="ECO:0008006" key="6">
    <source>
        <dbReference type="Google" id="ProtNLM"/>
    </source>
</evidence>
<dbReference type="Pfam" id="PF12796">
    <property type="entry name" value="Ank_2"/>
    <property type="match status" value="1"/>
</dbReference>
<dbReference type="PANTHER" id="PTHR24198">
    <property type="entry name" value="ANKYRIN REPEAT AND PROTEIN KINASE DOMAIN-CONTAINING PROTEIN"/>
    <property type="match status" value="1"/>
</dbReference>
<feature type="repeat" description="ANK" evidence="3">
    <location>
        <begin position="79"/>
        <end position="115"/>
    </location>
</feature>
<reference evidence="4" key="1">
    <citation type="submission" date="2023-02" db="EMBL/GenBank/DDBJ databases">
        <title>Mating type loci evolution in Malassezia.</title>
        <authorList>
            <person name="Coelho M.A."/>
        </authorList>
    </citation>
    <scope>NUCLEOTIDE SEQUENCE</scope>
    <source>
        <strain evidence="4">CBS 14136</strain>
    </source>
</reference>
<proteinExistence type="predicted"/>
<dbReference type="SUPFAM" id="SSF48403">
    <property type="entry name" value="Ankyrin repeat"/>
    <property type="match status" value="1"/>
</dbReference>
<evidence type="ECO:0000256" key="3">
    <source>
        <dbReference type="PROSITE-ProRule" id="PRU00023"/>
    </source>
</evidence>
<protein>
    <recommendedName>
        <fullName evidence="6">Ankyrin</fullName>
    </recommendedName>
</protein>
<organism evidence="4 5">
    <name type="scientific">Malassezia psittaci</name>
    <dbReference type="NCBI Taxonomy" id="1821823"/>
    <lineage>
        <taxon>Eukaryota</taxon>
        <taxon>Fungi</taxon>
        <taxon>Dikarya</taxon>
        <taxon>Basidiomycota</taxon>
        <taxon>Ustilaginomycotina</taxon>
        <taxon>Malasseziomycetes</taxon>
        <taxon>Malasseziales</taxon>
        <taxon>Malasseziaceae</taxon>
        <taxon>Malassezia</taxon>
    </lineage>
</organism>
<dbReference type="EMBL" id="CP118376">
    <property type="protein sequence ID" value="WFD42964.1"/>
    <property type="molecule type" value="Genomic_DNA"/>
</dbReference>
<evidence type="ECO:0000256" key="1">
    <source>
        <dbReference type="ARBA" id="ARBA00022737"/>
    </source>
</evidence>
<evidence type="ECO:0000256" key="2">
    <source>
        <dbReference type="ARBA" id="ARBA00023043"/>
    </source>
</evidence>
<evidence type="ECO:0000313" key="5">
    <source>
        <dbReference type="Proteomes" id="UP001214628"/>
    </source>
</evidence>
<dbReference type="SMART" id="SM00248">
    <property type="entry name" value="ANK"/>
    <property type="match status" value="2"/>
</dbReference>
<feature type="repeat" description="ANK" evidence="3">
    <location>
        <begin position="45"/>
        <end position="77"/>
    </location>
</feature>